<evidence type="ECO:0000259" key="4">
    <source>
        <dbReference type="Pfam" id="PF18202"/>
    </source>
</evidence>
<comment type="caution">
    <text evidence="5">The sequence shown here is derived from an EMBL/GenBank/DDBJ whole genome shotgun (WGS) entry which is preliminary data.</text>
</comment>
<gene>
    <name evidence="6" type="ORF">I586_01941</name>
    <name evidence="5" type="ORF">UAY_01961</name>
</gene>
<feature type="region of interest" description="Disordered" evidence="1">
    <location>
        <begin position="58"/>
        <end position="124"/>
    </location>
</feature>
<dbReference type="Gene3D" id="2.60.40.3930">
    <property type="match status" value="5"/>
</dbReference>
<organism evidence="5 7">
    <name type="scientific">Enterococcus moraviensis ATCC BAA-383</name>
    <dbReference type="NCBI Taxonomy" id="1158609"/>
    <lineage>
        <taxon>Bacteria</taxon>
        <taxon>Bacillati</taxon>
        <taxon>Bacillota</taxon>
        <taxon>Bacilli</taxon>
        <taxon>Lactobacillales</taxon>
        <taxon>Enterococcaceae</taxon>
        <taxon>Enterococcus</taxon>
    </lineage>
</organism>
<keyword evidence="2" id="KW-0472">Membrane</keyword>
<dbReference type="InterPro" id="IPR013783">
    <property type="entry name" value="Ig-like_fold"/>
</dbReference>
<dbReference type="Pfam" id="PF17802">
    <property type="entry name" value="SpaA"/>
    <property type="match status" value="2"/>
</dbReference>
<name>R2TG96_9ENTE</name>
<reference evidence="5 7" key="1">
    <citation type="submission" date="2013-02" db="EMBL/GenBank/DDBJ databases">
        <title>The Genome Sequence of Enterococcus moraviensis BAA-383.</title>
        <authorList>
            <consortium name="The Broad Institute Genome Sequencing Platform"/>
            <consortium name="The Broad Institute Genome Sequencing Center for Infectious Disease"/>
            <person name="Earl A.M."/>
            <person name="Gilmore M.S."/>
            <person name="Lebreton F."/>
            <person name="Walker B."/>
            <person name="Young S.K."/>
            <person name="Zeng Q."/>
            <person name="Gargeya S."/>
            <person name="Fitzgerald M."/>
            <person name="Haas B."/>
            <person name="Abouelleil A."/>
            <person name="Alvarado L."/>
            <person name="Arachchi H.M."/>
            <person name="Berlin A.M."/>
            <person name="Chapman S.B."/>
            <person name="Dewar J."/>
            <person name="Goldberg J."/>
            <person name="Griggs A."/>
            <person name="Gujja S."/>
            <person name="Hansen M."/>
            <person name="Howarth C."/>
            <person name="Imamovic A."/>
            <person name="Larimer J."/>
            <person name="McCowan C."/>
            <person name="Murphy C."/>
            <person name="Neiman D."/>
            <person name="Pearson M."/>
            <person name="Priest M."/>
            <person name="Roberts A."/>
            <person name="Saif S."/>
            <person name="Shea T."/>
            <person name="Sisk P."/>
            <person name="Sykes S."/>
            <person name="Wortman J."/>
            <person name="Nusbaum C."/>
            <person name="Birren B."/>
        </authorList>
    </citation>
    <scope>NUCLEOTIDE SEQUENCE [LARGE SCALE GENOMIC DNA]</scope>
    <source>
        <strain evidence="5 7">ATCC BAA-383</strain>
    </source>
</reference>
<accession>R2TG96</accession>
<reference evidence="6 8" key="2">
    <citation type="submission" date="2013-03" db="EMBL/GenBank/DDBJ databases">
        <title>The Genome Sequence of Enterococcus moraviensis BAA-383 (PacBio/Illumina hybrid assembly).</title>
        <authorList>
            <consortium name="The Broad Institute Genomics Platform"/>
            <consortium name="The Broad Institute Genome Sequencing Center for Infectious Disease"/>
            <person name="Earl A."/>
            <person name="Russ C."/>
            <person name="Gilmore M."/>
            <person name="Surin D."/>
            <person name="Walker B."/>
            <person name="Young S."/>
            <person name="Zeng Q."/>
            <person name="Gargeya S."/>
            <person name="Fitzgerald M."/>
            <person name="Haas B."/>
            <person name="Abouelleil A."/>
            <person name="Allen A.W."/>
            <person name="Alvarado L."/>
            <person name="Arachchi H.M."/>
            <person name="Berlin A.M."/>
            <person name="Chapman S.B."/>
            <person name="Gainer-Dewar J."/>
            <person name="Goldberg J."/>
            <person name="Griggs A."/>
            <person name="Gujja S."/>
            <person name="Hansen M."/>
            <person name="Howarth C."/>
            <person name="Imamovic A."/>
            <person name="Ireland A."/>
            <person name="Larimer J."/>
            <person name="McCowan C."/>
            <person name="Murphy C."/>
            <person name="Pearson M."/>
            <person name="Poon T.W."/>
            <person name="Priest M."/>
            <person name="Roberts A."/>
            <person name="Saif S."/>
            <person name="Shea T."/>
            <person name="Sisk P."/>
            <person name="Sykes S."/>
            <person name="Wortman J."/>
            <person name="Nusbaum C."/>
            <person name="Birren B."/>
        </authorList>
    </citation>
    <scope>NUCLEOTIDE SEQUENCE [LARGE SCALE GENOMIC DNA]</scope>
    <source>
        <strain evidence="6 8">ATCC BAA-383</strain>
    </source>
</reference>
<keyword evidence="8" id="KW-1185">Reference proteome</keyword>
<dbReference type="EMBL" id="AJAS01000015">
    <property type="protein sequence ID" value="EOH99184.1"/>
    <property type="molecule type" value="Genomic_DNA"/>
</dbReference>
<dbReference type="STRING" id="155617.RV09_GL002650"/>
<keyword evidence="2" id="KW-1133">Transmembrane helix</keyword>
<proteinExistence type="predicted"/>
<evidence type="ECO:0000256" key="1">
    <source>
        <dbReference type="SAM" id="MobiDB-lite"/>
    </source>
</evidence>
<dbReference type="OrthoDB" id="2216808at2"/>
<feature type="compositionally biased region" description="Basic and acidic residues" evidence="1">
    <location>
        <begin position="93"/>
        <end position="113"/>
    </location>
</feature>
<dbReference type="NCBIfam" id="TIGR01167">
    <property type="entry name" value="LPXTG_anchor"/>
    <property type="match status" value="1"/>
</dbReference>
<dbReference type="InterPro" id="IPR041033">
    <property type="entry name" value="SpaA_PFL_dom_1"/>
</dbReference>
<evidence type="ECO:0000313" key="7">
    <source>
        <dbReference type="Proteomes" id="UP000013781"/>
    </source>
</evidence>
<dbReference type="eggNOG" id="COG4932">
    <property type="taxonomic scope" value="Bacteria"/>
</dbReference>
<dbReference type="Proteomes" id="UP000013781">
    <property type="component" value="Unassembled WGS sequence"/>
</dbReference>
<feature type="domain" description="SpaA-like prealbumin fold" evidence="3">
    <location>
        <begin position="399"/>
        <end position="482"/>
    </location>
</feature>
<dbReference type="Pfam" id="PF18202">
    <property type="entry name" value="TQ"/>
    <property type="match status" value="5"/>
</dbReference>
<evidence type="ECO:0000313" key="5">
    <source>
        <dbReference type="EMBL" id="EOH99184.1"/>
    </source>
</evidence>
<feature type="domain" description="T-Q ester bond containing" evidence="4">
    <location>
        <begin position="586"/>
        <end position="700"/>
    </location>
</feature>
<dbReference type="PATRIC" id="fig|1158609.3.peg.1909"/>
<protein>
    <submittedName>
        <fullName evidence="5">LPXTG-domain-containing protein cell wall anchor domain</fullName>
    </submittedName>
</protein>
<evidence type="ECO:0000256" key="2">
    <source>
        <dbReference type="SAM" id="Phobius"/>
    </source>
</evidence>
<dbReference type="Gene3D" id="2.60.40.10">
    <property type="entry name" value="Immunoglobulins"/>
    <property type="match status" value="2"/>
</dbReference>
<feature type="domain" description="SpaA-like prealbumin fold" evidence="3">
    <location>
        <begin position="489"/>
        <end position="581"/>
    </location>
</feature>
<evidence type="ECO:0000259" key="3">
    <source>
        <dbReference type="Pfam" id="PF17802"/>
    </source>
</evidence>
<evidence type="ECO:0000313" key="6">
    <source>
        <dbReference type="EMBL" id="EOT72133.1"/>
    </source>
</evidence>
<feature type="domain" description="T-Q ester bond containing" evidence="4">
    <location>
        <begin position="703"/>
        <end position="817"/>
    </location>
</feature>
<feature type="compositionally biased region" description="Basic and acidic residues" evidence="1">
    <location>
        <begin position="58"/>
        <end position="74"/>
    </location>
</feature>
<dbReference type="HOGENOM" id="CLU_252692_0_0_9"/>
<dbReference type="InterPro" id="IPR041100">
    <property type="entry name" value="TQ"/>
</dbReference>
<dbReference type="EMBL" id="ASWB01000002">
    <property type="protein sequence ID" value="EOT72133.1"/>
    <property type="molecule type" value="Genomic_DNA"/>
</dbReference>
<dbReference type="AlphaFoldDB" id="R2TG96"/>
<sequence length="1224" mass="138215">MMKLKCKKLITLLVLVFTLISNFLPVIEPMVAHAESETTASETLNLEDNFDKIRTVENEPVKESSEENLERTDQTDDTPINLDEKIEAEDDKNEPAEESVKESSEETIGERSAESLAARPDPYDVQGLSNEEIISLARYMYGAYVQSNPTAEIYVTNDQNEVINIPFIQTYAVGSQELIPMKYSVKIGDKWLIQVTQIEKFRIDGKIAYCVEPGVPFNIGEGYVPHTSVGLISDSQKKVINNIVNFGSNGADSNELYIATQFSVWESLGFSVQSELTNYQAYKAQIEANINNYRTKPSFDEQEFTVVAGETVDLNDSRGVFAQYREVSNGTNTSISKQGNTLRITPSVLSTNGEINFQRTSPNSGAQYFWVKDGKQTMVTAGEIEPTKTKIRLNIIKTGSIAALKVDEEGLPLADAVFRFEYSGIVEERTTDQDGIARLDDILMGTEVTLTEIKAPDGRVIDKTPQKVIVEVNQLLTRQFTNRWARQPIKLIKLEKDANRPLKDVPFALYKVTGVTKSKIGEYKTDANGEINIESLIYNRDGYIFKELEPLHGFLPNGNDYTFKVTPEKDGEVLVVDVENETIPVELNTTATGKNGEKFVDPTKEINLEDTIRYKWLFAGRTYLYTTKIVDQKTGEVLDTLNGSFAPLAYEGFHVVKAKLDGQKYRGKTIVFYEYIYDTVKKKEVASHEDINDLGQTIKVNDPEIKTKAQGEDGRKLFNPQKKVNIKETVTFTDLVVGHKYTTTVQGYKLSDETTYENAALTKTFIATHPLMELTFEFELDGQELKGNGIVFTEKLFYESEEMANHEELTNEEQTVRFTDPKITTKAYGEEGKQLFDPHAKVPVKETAVLTDLIVGDEYKVIVQGYRLSTGKPYEKIKKELVFTATETEMEQTVDFILSGKELAGDGIVFTETLLYEEETIAEHKDLSNQEQTIVFTNPKIKTKAFGDEQKQVFDPLQKVLVKETAEITKLIIGNEYKVVVQGYRLSTEKVYEKVRKEVTFVAEKEVKIIEFEFIFEGKELRGDGIVFTETLSHEDENIATHHDLNNQEQTVRFNDPSISTIAQGKNGEKVLEPTDNLIVKESAKITGLVIGNQYTVKVKAHRLSDGSLINDISDEKTFIAEKTEITIQFEFIIDGKQFTNDGIVFTEILESRNEIIAKHLDLNNEQQTVRFKPSTTSITPTTQSRGNFPSTGEKNTRIILWLGLFILVLVSVFWLDRKKNSME</sequence>
<dbReference type="NCBIfam" id="NF033903">
    <property type="entry name" value="VaFE_rpt"/>
    <property type="match status" value="5"/>
</dbReference>
<evidence type="ECO:0000313" key="8">
    <source>
        <dbReference type="Proteomes" id="UP000014157"/>
    </source>
</evidence>
<dbReference type="RefSeq" id="WP_010765331.1">
    <property type="nucleotide sequence ID" value="NZ_ASWB01000002.1"/>
</dbReference>
<feature type="domain" description="T-Q ester bond containing" evidence="4">
    <location>
        <begin position="1057"/>
        <end position="1171"/>
    </location>
</feature>
<keyword evidence="2" id="KW-0812">Transmembrane</keyword>
<dbReference type="Proteomes" id="UP000014157">
    <property type="component" value="Unassembled WGS sequence"/>
</dbReference>
<feature type="transmembrane region" description="Helical" evidence="2">
    <location>
        <begin position="1199"/>
        <end position="1216"/>
    </location>
</feature>
<feature type="domain" description="T-Q ester bond containing" evidence="4">
    <location>
        <begin position="939"/>
        <end position="1053"/>
    </location>
</feature>
<feature type="domain" description="T-Q ester bond containing" evidence="4">
    <location>
        <begin position="821"/>
        <end position="935"/>
    </location>
</feature>